<name>A0A3S0ACX7_9ENTE</name>
<comment type="catalytic activity">
    <reaction evidence="4 5">
        <text>O-phospho-L-tyrosyl-[protein] + H2O = L-tyrosyl-[protein] + phosphate</text>
        <dbReference type="Rhea" id="RHEA:10684"/>
        <dbReference type="Rhea" id="RHEA-COMP:10136"/>
        <dbReference type="Rhea" id="RHEA-COMP:20101"/>
        <dbReference type="ChEBI" id="CHEBI:15377"/>
        <dbReference type="ChEBI" id="CHEBI:43474"/>
        <dbReference type="ChEBI" id="CHEBI:46858"/>
        <dbReference type="ChEBI" id="CHEBI:61978"/>
        <dbReference type="EC" id="3.1.3.48"/>
    </reaction>
</comment>
<evidence type="ECO:0000256" key="4">
    <source>
        <dbReference type="ARBA" id="ARBA00051722"/>
    </source>
</evidence>
<gene>
    <name evidence="6" type="ORF">C7P63_02155</name>
</gene>
<dbReference type="EMBL" id="PXZH01000001">
    <property type="protein sequence ID" value="RST89902.1"/>
    <property type="molecule type" value="Genomic_DNA"/>
</dbReference>
<reference evidence="6 7" key="1">
    <citation type="submission" date="2018-03" db="EMBL/GenBank/DDBJ databases">
        <authorList>
            <person name="Gulvik C.A."/>
        </authorList>
    </citation>
    <scope>NUCLEOTIDE SEQUENCE [LARGE SCALE GENOMIC DNA]</scope>
    <source>
        <strain evidence="6 7">JCM 31581</strain>
    </source>
</reference>
<evidence type="ECO:0000313" key="7">
    <source>
        <dbReference type="Proteomes" id="UP000277864"/>
    </source>
</evidence>
<accession>A0A3S0ACX7</accession>
<dbReference type="PIRSF" id="PIRSF016557">
    <property type="entry name" value="Caps_synth_CpsB"/>
    <property type="match status" value="1"/>
</dbReference>
<dbReference type="AlphaFoldDB" id="A0A3S0ACX7"/>
<evidence type="ECO:0000313" key="6">
    <source>
        <dbReference type="EMBL" id="RST89902.1"/>
    </source>
</evidence>
<keyword evidence="3 5" id="KW-0904">Protein phosphatase</keyword>
<sequence>MIDLHCHILPGIDDGSKNIEEALALAKQAVAEGIDHLLCTPHHHNGVYLNPKNTVIQRVAAFQQILDDENIPLTLYEGQEVRIHGELLDHIAQGDILFADLTDRYVLIEFPDLEIPTYAIKLLFTLCSHGMIPIIVHPERHPALIKNPNELLPFIEMGCLAQVTAASYVGFFGKKVQKTAELMMEHNMVHVMASDAHHVTKRPFLMKESFQKLEKEMGSDTSQLFQERAKHILNGDRFQVLPAISYEKTGFKLFRN</sequence>
<comment type="caution">
    <text evidence="6">The sequence shown here is derived from an EMBL/GenBank/DDBJ whole genome shotgun (WGS) entry which is preliminary data.</text>
</comment>
<dbReference type="GO" id="GO:0030145">
    <property type="term" value="F:manganese ion binding"/>
    <property type="evidence" value="ECO:0007669"/>
    <property type="project" value="UniProtKB-UniRule"/>
</dbReference>
<evidence type="ECO:0000256" key="5">
    <source>
        <dbReference type="PIRNR" id="PIRNR016557"/>
    </source>
</evidence>
<evidence type="ECO:0000256" key="3">
    <source>
        <dbReference type="ARBA" id="ARBA00022912"/>
    </source>
</evidence>
<dbReference type="Pfam" id="PF19567">
    <property type="entry name" value="CpsB_CapC"/>
    <property type="match status" value="1"/>
</dbReference>
<dbReference type="RefSeq" id="WP_125942515.1">
    <property type="nucleotide sequence ID" value="NZ_PXZH01000001.1"/>
</dbReference>
<dbReference type="OrthoDB" id="9788539at2"/>
<dbReference type="EC" id="3.1.3.48" evidence="5"/>
<dbReference type="SUPFAM" id="SSF89550">
    <property type="entry name" value="PHP domain-like"/>
    <property type="match status" value="1"/>
</dbReference>
<dbReference type="PANTHER" id="PTHR39181:SF1">
    <property type="entry name" value="TYROSINE-PROTEIN PHOSPHATASE YWQE"/>
    <property type="match status" value="1"/>
</dbReference>
<comment type="similarity">
    <text evidence="1 5">Belongs to the metallo-dependent hydrolases superfamily. CpsB/CapC family.</text>
</comment>
<dbReference type="Proteomes" id="UP000277864">
    <property type="component" value="Unassembled WGS sequence"/>
</dbReference>
<evidence type="ECO:0000256" key="1">
    <source>
        <dbReference type="ARBA" id="ARBA00005750"/>
    </source>
</evidence>
<organism evidence="6 7">
    <name type="scientific">Vagococcus humatus</name>
    <dbReference type="NCBI Taxonomy" id="1889241"/>
    <lineage>
        <taxon>Bacteria</taxon>
        <taxon>Bacillati</taxon>
        <taxon>Bacillota</taxon>
        <taxon>Bacilli</taxon>
        <taxon>Lactobacillales</taxon>
        <taxon>Enterococcaceae</taxon>
        <taxon>Vagococcus</taxon>
    </lineage>
</organism>
<dbReference type="InterPro" id="IPR016195">
    <property type="entry name" value="Pol/histidinol_Pase-like"/>
</dbReference>
<dbReference type="GO" id="GO:0004725">
    <property type="term" value="F:protein tyrosine phosphatase activity"/>
    <property type="evidence" value="ECO:0007669"/>
    <property type="project" value="UniProtKB-UniRule"/>
</dbReference>
<keyword evidence="2 5" id="KW-0378">Hydrolase</keyword>
<dbReference type="PANTHER" id="PTHR39181">
    <property type="entry name" value="TYROSINE-PROTEIN PHOSPHATASE YWQE"/>
    <property type="match status" value="1"/>
</dbReference>
<evidence type="ECO:0000256" key="2">
    <source>
        <dbReference type="ARBA" id="ARBA00022801"/>
    </source>
</evidence>
<keyword evidence="7" id="KW-1185">Reference proteome</keyword>
<dbReference type="Gene3D" id="3.20.20.140">
    <property type="entry name" value="Metal-dependent hydrolases"/>
    <property type="match status" value="1"/>
</dbReference>
<protein>
    <recommendedName>
        <fullName evidence="5">Tyrosine-protein phosphatase</fullName>
        <ecNumber evidence="5">3.1.3.48</ecNumber>
    </recommendedName>
</protein>
<dbReference type="InterPro" id="IPR016667">
    <property type="entry name" value="Caps_polysacc_synth_CpsB/CapC"/>
</dbReference>
<proteinExistence type="inferred from homology"/>